<reference evidence="1" key="1">
    <citation type="submission" date="2019-04" db="EMBL/GenBank/DDBJ databases">
        <title>Evolution of Biomass-Degrading Anaerobic Consortia Revealed by Metagenomics.</title>
        <authorList>
            <person name="Peng X."/>
        </authorList>
    </citation>
    <scope>NUCLEOTIDE SEQUENCE</scope>
    <source>
        <strain evidence="1">SIG311</strain>
    </source>
</reference>
<sequence>MGTKELEDAIRNIRKEQEQRQDDYNEAIKLNNSVLDMIDDSRHHMSFVSEEFIDDPELLEIYYDRRNMANKMIMEIEDSMSEMKRKYAKDMEGFDRKINELGKQIKDSSDDLKME</sequence>
<name>A0A927YMQ3_9FIRM</name>
<evidence type="ECO:0000313" key="1">
    <source>
        <dbReference type="EMBL" id="MBE5920069.1"/>
    </source>
</evidence>
<gene>
    <name evidence="1" type="ORF">E7272_09520</name>
</gene>
<evidence type="ECO:0000313" key="2">
    <source>
        <dbReference type="Proteomes" id="UP000766246"/>
    </source>
</evidence>
<dbReference type="AlphaFoldDB" id="A0A927YMQ3"/>
<protein>
    <submittedName>
        <fullName evidence="1">Uncharacterized protein</fullName>
    </submittedName>
</protein>
<accession>A0A927YMQ3</accession>
<dbReference type="EMBL" id="SVER01000023">
    <property type="protein sequence ID" value="MBE5920069.1"/>
    <property type="molecule type" value="Genomic_DNA"/>
</dbReference>
<proteinExistence type="predicted"/>
<organism evidence="1 2">
    <name type="scientific">Pseudobutyrivibrio ruminis</name>
    <dbReference type="NCBI Taxonomy" id="46206"/>
    <lineage>
        <taxon>Bacteria</taxon>
        <taxon>Bacillati</taxon>
        <taxon>Bacillota</taxon>
        <taxon>Clostridia</taxon>
        <taxon>Lachnospirales</taxon>
        <taxon>Lachnospiraceae</taxon>
        <taxon>Pseudobutyrivibrio</taxon>
    </lineage>
</organism>
<dbReference type="Proteomes" id="UP000766246">
    <property type="component" value="Unassembled WGS sequence"/>
</dbReference>
<comment type="caution">
    <text evidence="1">The sequence shown here is derived from an EMBL/GenBank/DDBJ whole genome shotgun (WGS) entry which is preliminary data.</text>
</comment>